<evidence type="ECO:0000313" key="14">
    <source>
        <dbReference type="EMBL" id="GIH03787.1"/>
    </source>
</evidence>
<comment type="function">
    <text evidence="8">Catalyzes the aldol cleavage of 4-hydroxy-4-methyl-2-oxoglutarate (HMG) into 2 molecules of pyruvate. Also contains a secondary oxaloacetate (OAA) decarboxylase activity due to the common pyruvate enolate transition state formed following C-C bond cleavage in the retro-aldol and decarboxylation reactions.</text>
</comment>
<dbReference type="SUPFAM" id="SSF89562">
    <property type="entry name" value="RraA-like"/>
    <property type="match status" value="1"/>
</dbReference>
<dbReference type="GO" id="GO:0046872">
    <property type="term" value="F:metal ion binding"/>
    <property type="evidence" value="ECO:0007669"/>
    <property type="project" value="UniProtKB-KW"/>
</dbReference>
<comment type="catalytic activity">
    <reaction evidence="12">
        <text>oxaloacetate + H(+) = pyruvate + CO2</text>
        <dbReference type="Rhea" id="RHEA:15641"/>
        <dbReference type="ChEBI" id="CHEBI:15361"/>
        <dbReference type="ChEBI" id="CHEBI:15378"/>
        <dbReference type="ChEBI" id="CHEBI:16452"/>
        <dbReference type="ChEBI" id="CHEBI:16526"/>
        <dbReference type="EC" id="4.1.1.112"/>
    </reaction>
</comment>
<evidence type="ECO:0000256" key="9">
    <source>
        <dbReference type="ARBA" id="ARBA00029596"/>
    </source>
</evidence>
<feature type="binding site" evidence="13">
    <location>
        <position position="121"/>
    </location>
    <ligand>
        <name>Mg(2+)</name>
        <dbReference type="ChEBI" id="CHEBI:18420"/>
    </ligand>
</feature>
<dbReference type="InterPro" id="IPR036704">
    <property type="entry name" value="RraA/RraA-like_sf"/>
</dbReference>
<dbReference type="GO" id="GO:0008948">
    <property type="term" value="F:oxaloacetate decarboxylase activity"/>
    <property type="evidence" value="ECO:0007669"/>
    <property type="project" value="UniProtKB-EC"/>
</dbReference>
<comment type="caution">
    <text evidence="14">The sequence shown here is derived from an EMBL/GenBank/DDBJ whole genome shotgun (WGS) entry which is preliminary data.</text>
</comment>
<evidence type="ECO:0000313" key="15">
    <source>
        <dbReference type="Proteomes" id="UP000612899"/>
    </source>
</evidence>
<evidence type="ECO:0000256" key="4">
    <source>
        <dbReference type="ARBA" id="ARBA00011233"/>
    </source>
</evidence>
<proteinExistence type="inferred from homology"/>
<evidence type="ECO:0000256" key="10">
    <source>
        <dbReference type="ARBA" id="ARBA00030169"/>
    </source>
</evidence>
<gene>
    <name evidence="14" type="ORF">Rhe02_18540</name>
</gene>
<dbReference type="GO" id="GO:0047443">
    <property type="term" value="F:4-hydroxy-4-methyl-2-oxoglutarate aldolase activity"/>
    <property type="evidence" value="ECO:0007669"/>
    <property type="project" value="UniProtKB-EC"/>
</dbReference>
<evidence type="ECO:0000256" key="11">
    <source>
        <dbReference type="ARBA" id="ARBA00032305"/>
    </source>
</evidence>
<dbReference type="Pfam" id="PF03737">
    <property type="entry name" value="RraA-like"/>
    <property type="match status" value="1"/>
</dbReference>
<dbReference type="EMBL" id="BONY01000009">
    <property type="protein sequence ID" value="GIH03787.1"/>
    <property type="molecule type" value="Genomic_DNA"/>
</dbReference>
<comment type="catalytic activity">
    <reaction evidence="1">
        <text>4-hydroxy-4-methyl-2-oxoglutarate = 2 pyruvate</text>
        <dbReference type="Rhea" id="RHEA:22748"/>
        <dbReference type="ChEBI" id="CHEBI:15361"/>
        <dbReference type="ChEBI" id="CHEBI:58276"/>
        <dbReference type="EC" id="4.1.3.17"/>
    </reaction>
</comment>
<evidence type="ECO:0000256" key="12">
    <source>
        <dbReference type="ARBA" id="ARBA00047973"/>
    </source>
</evidence>
<dbReference type="EC" id="4.1.1.112" evidence="6"/>
<keyword evidence="13" id="KW-0460">Magnesium</keyword>
<evidence type="ECO:0000256" key="13">
    <source>
        <dbReference type="PIRSR" id="PIRSR605493-1"/>
    </source>
</evidence>
<dbReference type="InterPro" id="IPR005493">
    <property type="entry name" value="RraA/RraA-like"/>
</dbReference>
<dbReference type="CDD" id="cd16841">
    <property type="entry name" value="RraA_family"/>
    <property type="match status" value="1"/>
</dbReference>
<sequence length="234" mass="23905">MDAVILARSGYGVVVNDQVQTPASAGPVDTCAICDVAKHTRVMSDALRCRSANPNLRGPALTVRCRDDFFGLILAIEQAKAGDVIVVDGGGSQTALAGELFARAALARGVAGIIVDAAYRDLAYVATCELPIYSRHTSPMAGATQRLGVINEPVTCGGVTVCPGDLVIADHDGIVVLDPATAPATLAAAAQVKHAEARIIEVLATGAGLRACLNVDEHAAALASGQASTLRVIV</sequence>
<protein>
    <recommendedName>
        <fullName evidence="7">Putative 4-hydroxy-4-methyl-2-oxoglutarate aldolase</fullName>
        <ecNumber evidence="6">4.1.1.112</ecNumber>
        <ecNumber evidence="5">4.1.3.17</ecNumber>
    </recommendedName>
    <alternativeName>
        <fullName evidence="11">Oxaloacetate decarboxylase</fullName>
    </alternativeName>
    <alternativeName>
        <fullName evidence="9">Regulator of ribonuclease activity homolog</fullName>
    </alternativeName>
    <alternativeName>
        <fullName evidence="10">RraA-like protein</fullName>
    </alternativeName>
</protein>
<comment type="similarity">
    <text evidence="3">Belongs to the class II aldolase/RraA-like family.</text>
</comment>
<evidence type="ECO:0000256" key="1">
    <source>
        <dbReference type="ARBA" id="ARBA00001342"/>
    </source>
</evidence>
<dbReference type="EC" id="4.1.3.17" evidence="5"/>
<feature type="binding site" evidence="13">
    <location>
        <position position="120"/>
    </location>
    <ligand>
        <name>substrate</name>
    </ligand>
</feature>
<organism evidence="14 15">
    <name type="scientific">Rhizocola hellebori</name>
    <dbReference type="NCBI Taxonomy" id="1392758"/>
    <lineage>
        <taxon>Bacteria</taxon>
        <taxon>Bacillati</taxon>
        <taxon>Actinomycetota</taxon>
        <taxon>Actinomycetes</taxon>
        <taxon>Micromonosporales</taxon>
        <taxon>Micromonosporaceae</taxon>
        <taxon>Rhizocola</taxon>
    </lineage>
</organism>
<evidence type="ECO:0000256" key="2">
    <source>
        <dbReference type="ARBA" id="ARBA00001968"/>
    </source>
</evidence>
<keyword evidence="13" id="KW-0479">Metal-binding</keyword>
<dbReference type="AlphaFoldDB" id="A0A8J3Q5R5"/>
<reference evidence="14" key="1">
    <citation type="submission" date="2021-01" db="EMBL/GenBank/DDBJ databases">
        <title>Whole genome shotgun sequence of Rhizocola hellebori NBRC 109834.</title>
        <authorList>
            <person name="Komaki H."/>
            <person name="Tamura T."/>
        </authorList>
    </citation>
    <scope>NUCLEOTIDE SEQUENCE</scope>
    <source>
        <strain evidence="14">NBRC 109834</strain>
    </source>
</reference>
<evidence type="ECO:0000256" key="3">
    <source>
        <dbReference type="ARBA" id="ARBA00008621"/>
    </source>
</evidence>
<dbReference type="PANTHER" id="PTHR33254:SF4">
    <property type="entry name" value="4-HYDROXY-4-METHYL-2-OXOGLUTARATE ALDOLASE 3-RELATED"/>
    <property type="match status" value="1"/>
</dbReference>
<evidence type="ECO:0000256" key="7">
    <source>
        <dbReference type="ARBA" id="ARBA00016549"/>
    </source>
</evidence>
<keyword evidence="15" id="KW-1185">Reference proteome</keyword>
<evidence type="ECO:0000256" key="6">
    <source>
        <dbReference type="ARBA" id="ARBA00012947"/>
    </source>
</evidence>
<comment type="subunit">
    <text evidence="4">Homotrimer.</text>
</comment>
<accession>A0A8J3Q5R5</accession>
<dbReference type="Gene3D" id="3.50.30.40">
    <property type="entry name" value="Ribonuclease E inhibitor RraA/RraA-like"/>
    <property type="match status" value="1"/>
</dbReference>
<evidence type="ECO:0000256" key="8">
    <source>
        <dbReference type="ARBA" id="ARBA00025046"/>
    </source>
</evidence>
<name>A0A8J3Q5R5_9ACTN</name>
<evidence type="ECO:0000256" key="5">
    <source>
        <dbReference type="ARBA" id="ARBA00012213"/>
    </source>
</evidence>
<dbReference type="PANTHER" id="PTHR33254">
    <property type="entry name" value="4-HYDROXY-4-METHYL-2-OXOGLUTARATE ALDOLASE 3-RELATED"/>
    <property type="match status" value="1"/>
</dbReference>
<comment type="cofactor">
    <cofactor evidence="13">
        <name>Mg(2+)</name>
        <dbReference type="ChEBI" id="CHEBI:18420"/>
    </cofactor>
</comment>
<comment type="cofactor">
    <cofactor evidence="2">
        <name>a divalent metal cation</name>
        <dbReference type="ChEBI" id="CHEBI:60240"/>
    </cofactor>
</comment>
<dbReference type="Proteomes" id="UP000612899">
    <property type="component" value="Unassembled WGS sequence"/>
</dbReference>